<accession>A0A9W4R1K0</accession>
<dbReference type="GO" id="GO:0008610">
    <property type="term" value="P:lipid biosynthetic process"/>
    <property type="evidence" value="ECO:0007669"/>
    <property type="project" value="TreeGrafter"/>
</dbReference>
<dbReference type="Gene3D" id="3.40.50.1820">
    <property type="entry name" value="alpha/beta hydrolase"/>
    <property type="match status" value="1"/>
</dbReference>
<keyword evidence="3" id="KW-0560">Oxidoreductase</keyword>
<organism evidence="3 5">
    <name type="scientific">Pseudoalteromonas holothuriae</name>
    <dbReference type="NCBI Taxonomy" id="2963714"/>
    <lineage>
        <taxon>Bacteria</taxon>
        <taxon>Pseudomonadati</taxon>
        <taxon>Pseudomonadota</taxon>
        <taxon>Gammaproteobacteria</taxon>
        <taxon>Alteromonadales</taxon>
        <taxon>Pseudoalteromonadaceae</taxon>
        <taxon>Pseudoalteromonas</taxon>
    </lineage>
</organism>
<dbReference type="AlphaFoldDB" id="A0A9W4R1K0"/>
<dbReference type="PANTHER" id="PTHR11487">
    <property type="entry name" value="THIOESTERASE"/>
    <property type="match status" value="1"/>
</dbReference>
<dbReference type="InterPro" id="IPR029058">
    <property type="entry name" value="AB_hydrolase_fold"/>
</dbReference>
<dbReference type="SUPFAM" id="SSF53474">
    <property type="entry name" value="alpha/beta-Hydrolases"/>
    <property type="match status" value="1"/>
</dbReference>
<comment type="caution">
    <text evidence="3">The sequence shown here is derived from an EMBL/GenBank/DDBJ whole genome shotgun (WGS) entry which is preliminary data.</text>
</comment>
<name>A0A9W4R1K0_9GAMM</name>
<evidence type="ECO:0000313" key="6">
    <source>
        <dbReference type="Proteomes" id="UP001152485"/>
    </source>
</evidence>
<evidence type="ECO:0000313" key="3">
    <source>
        <dbReference type="EMBL" id="CAH9063966.1"/>
    </source>
</evidence>
<keyword evidence="5" id="KW-1185">Reference proteome</keyword>
<evidence type="ECO:0000313" key="5">
    <source>
        <dbReference type="Proteomes" id="UP001152467"/>
    </source>
</evidence>
<protein>
    <submittedName>
        <fullName evidence="3">Linear gramicidin dehydrogenase LgrE</fullName>
        <ecNumber evidence="3">1.1.-.-</ecNumber>
    </submittedName>
</protein>
<evidence type="ECO:0000259" key="2">
    <source>
        <dbReference type="Pfam" id="PF00975"/>
    </source>
</evidence>
<comment type="similarity">
    <text evidence="1">Belongs to the thioesterase family.</text>
</comment>
<sequence>MSNLPPSQWLYIPKPNPQATLKLICFPYAGGSARSFSDWQNTLPHYVELIMISMPGRGSRFSEPPADCMDILTNTLLDELTPHLNADTIFYGHSLGARVAFEIQLKIKKRGLQGPCHFIASGSANPGKDRSDKNVYLLNDADFIEELKSLNGTPPAVLENEELMALFMPVLRADFKLADTYRYTGPEQLSCNISVFAGKKDEISEQAQLDWQNYFSSNFSFEYFEGDHFFIDSHNEQVGQAVNNIIAQIHNGNLLTQVS</sequence>
<dbReference type="InterPro" id="IPR012223">
    <property type="entry name" value="TEII"/>
</dbReference>
<feature type="domain" description="Thioesterase" evidence="2">
    <location>
        <begin position="22"/>
        <end position="242"/>
    </location>
</feature>
<dbReference type="RefSeq" id="WP_261594438.1">
    <property type="nucleotide sequence ID" value="NZ_CAMAPC010000016.1"/>
</dbReference>
<reference evidence="3 6" key="1">
    <citation type="submission" date="2022-07" db="EMBL/GenBank/DDBJ databases">
        <authorList>
            <person name="Criscuolo A."/>
        </authorList>
    </citation>
    <scope>NUCLEOTIDE SEQUENCE</scope>
    <source>
        <strain evidence="6">CIP 111951</strain>
        <strain evidence="3">CIP111854</strain>
        <strain evidence="4">CIP111951</strain>
    </source>
</reference>
<proteinExistence type="inferred from homology"/>
<dbReference type="Proteomes" id="UP001152485">
    <property type="component" value="Unassembled WGS sequence"/>
</dbReference>
<dbReference type="EMBL" id="CAMAPD010000017">
    <property type="protein sequence ID" value="CAH9064488.1"/>
    <property type="molecule type" value="Genomic_DNA"/>
</dbReference>
<dbReference type="Pfam" id="PF00975">
    <property type="entry name" value="Thioesterase"/>
    <property type="match status" value="1"/>
</dbReference>
<dbReference type="EMBL" id="CAMAPC010000016">
    <property type="protein sequence ID" value="CAH9063966.1"/>
    <property type="molecule type" value="Genomic_DNA"/>
</dbReference>
<gene>
    <name evidence="3" type="primary">lgrE_2</name>
    <name evidence="3" type="ORF">PSECIP111854_03330</name>
    <name evidence="4" type="ORF">PSECIP111951_03143</name>
</gene>
<dbReference type="Proteomes" id="UP001152467">
    <property type="component" value="Unassembled WGS sequence"/>
</dbReference>
<dbReference type="GO" id="GO:0016491">
    <property type="term" value="F:oxidoreductase activity"/>
    <property type="evidence" value="ECO:0007669"/>
    <property type="project" value="UniProtKB-KW"/>
</dbReference>
<dbReference type="EC" id="1.1.-.-" evidence="3"/>
<evidence type="ECO:0000313" key="4">
    <source>
        <dbReference type="EMBL" id="CAH9064488.1"/>
    </source>
</evidence>
<dbReference type="InterPro" id="IPR001031">
    <property type="entry name" value="Thioesterase"/>
</dbReference>
<evidence type="ECO:0000256" key="1">
    <source>
        <dbReference type="ARBA" id="ARBA00007169"/>
    </source>
</evidence>
<dbReference type="PANTHER" id="PTHR11487:SF0">
    <property type="entry name" value="S-ACYL FATTY ACID SYNTHASE THIOESTERASE, MEDIUM CHAIN"/>
    <property type="match status" value="1"/>
</dbReference>